<protein>
    <submittedName>
        <fullName evidence="1 2">Uncharacterized protein</fullName>
    </submittedName>
</protein>
<evidence type="ECO:0000313" key="3">
    <source>
        <dbReference type="Proteomes" id="UP000002051"/>
    </source>
</evidence>
<dbReference type="PaxDb" id="3880-AES75349"/>
<organism evidence="1 3">
    <name type="scientific">Medicago truncatula</name>
    <name type="common">Barrel medic</name>
    <name type="synonym">Medicago tribuloides</name>
    <dbReference type="NCBI Taxonomy" id="3880"/>
    <lineage>
        <taxon>Eukaryota</taxon>
        <taxon>Viridiplantae</taxon>
        <taxon>Streptophyta</taxon>
        <taxon>Embryophyta</taxon>
        <taxon>Tracheophyta</taxon>
        <taxon>Spermatophyta</taxon>
        <taxon>Magnoliopsida</taxon>
        <taxon>eudicotyledons</taxon>
        <taxon>Gunneridae</taxon>
        <taxon>Pentapetalae</taxon>
        <taxon>rosids</taxon>
        <taxon>fabids</taxon>
        <taxon>Fabales</taxon>
        <taxon>Fabaceae</taxon>
        <taxon>Papilionoideae</taxon>
        <taxon>50 kb inversion clade</taxon>
        <taxon>NPAAA clade</taxon>
        <taxon>Hologalegina</taxon>
        <taxon>IRL clade</taxon>
        <taxon>Trifolieae</taxon>
        <taxon>Medicago</taxon>
    </lineage>
</organism>
<dbReference type="AlphaFoldDB" id="G7KIE0"/>
<sequence length="379" mass="43178">MENLHNIPAFIENENSVTPYNTHIPSSSSVFGKNAPVALTTEFMMLYRQQMDERNHEMVNLLTQQIGTVFNPLIQNMSQGYQTLATQIGRIAYFFAPSQIVYQQIPQIENIPQIQNTRPVQILEPIVQRQQPMPRPQFLLATLANLLSNVERFKAKKARTHKFKREKVAYVYTNESDLEFHIAYKDVEDGEINFAALKPGPPYTCKVSRPSDGKNPIETQNDRYTPKNYTFDVSKCDEIFDLLVVDGQVAVLNGLKIQPLNQRKKIGFCKYHNFLGHKTSHCVLLRDLVQRSLNEGRLRFGDKAKPHLQVDVDPLKDVNAMYMDVAICNVVEAIVDVIERLSIEAKTDVAESQMVEVSRSPKDDDKSCPRIPVNARCLG</sequence>
<gene>
    <name evidence="1" type="ordered locus">MTR_6g042420</name>
</gene>
<name>G7KIE0_MEDTR</name>
<dbReference type="HOGENOM" id="CLU_730307_0_0_1"/>
<reference evidence="2" key="3">
    <citation type="submission" date="2015-04" db="UniProtKB">
        <authorList>
            <consortium name="EnsemblPlants"/>
        </authorList>
    </citation>
    <scope>IDENTIFICATION</scope>
    <source>
        <strain evidence="2">cv. Jemalong A17</strain>
    </source>
</reference>
<evidence type="ECO:0000313" key="2">
    <source>
        <dbReference type="EnsemblPlants" id="AES75349"/>
    </source>
</evidence>
<evidence type="ECO:0000313" key="1">
    <source>
        <dbReference type="EMBL" id="AES75349.1"/>
    </source>
</evidence>
<proteinExistence type="predicted"/>
<dbReference type="EnsemblPlants" id="AES75349">
    <property type="protein sequence ID" value="AES75349"/>
    <property type="gene ID" value="MTR_6g042420"/>
</dbReference>
<accession>G7KIE0</accession>
<reference evidence="1 3" key="1">
    <citation type="journal article" date="2011" name="Nature">
        <title>The Medicago genome provides insight into the evolution of rhizobial symbioses.</title>
        <authorList>
            <person name="Young N.D."/>
            <person name="Debelle F."/>
            <person name="Oldroyd G.E."/>
            <person name="Geurts R."/>
            <person name="Cannon S.B."/>
            <person name="Udvardi M.K."/>
            <person name="Benedito V.A."/>
            <person name="Mayer K.F."/>
            <person name="Gouzy J."/>
            <person name="Schoof H."/>
            <person name="Van de Peer Y."/>
            <person name="Proost S."/>
            <person name="Cook D.R."/>
            <person name="Meyers B.C."/>
            <person name="Spannagl M."/>
            <person name="Cheung F."/>
            <person name="De Mita S."/>
            <person name="Krishnakumar V."/>
            <person name="Gundlach H."/>
            <person name="Zhou S."/>
            <person name="Mudge J."/>
            <person name="Bharti A.K."/>
            <person name="Murray J.D."/>
            <person name="Naoumkina M.A."/>
            <person name="Rosen B."/>
            <person name="Silverstein K.A."/>
            <person name="Tang H."/>
            <person name="Rombauts S."/>
            <person name="Zhao P.X."/>
            <person name="Zhou P."/>
            <person name="Barbe V."/>
            <person name="Bardou P."/>
            <person name="Bechner M."/>
            <person name="Bellec A."/>
            <person name="Berger A."/>
            <person name="Berges H."/>
            <person name="Bidwell S."/>
            <person name="Bisseling T."/>
            <person name="Choisne N."/>
            <person name="Couloux A."/>
            <person name="Denny R."/>
            <person name="Deshpande S."/>
            <person name="Dai X."/>
            <person name="Doyle J.J."/>
            <person name="Dudez A.M."/>
            <person name="Farmer A.D."/>
            <person name="Fouteau S."/>
            <person name="Franken C."/>
            <person name="Gibelin C."/>
            <person name="Gish J."/>
            <person name="Goldstein S."/>
            <person name="Gonzalez A.J."/>
            <person name="Green P.J."/>
            <person name="Hallab A."/>
            <person name="Hartog M."/>
            <person name="Hua A."/>
            <person name="Humphray S.J."/>
            <person name="Jeong D.H."/>
            <person name="Jing Y."/>
            <person name="Jocker A."/>
            <person name="Kenton S.M."/>
            <person name="Kim D.J."/>
            <person name="Klee K."/>
            <person name="Lai H."/>
            <person name="Lang C."/>
            <person name="Lin S."/>
            <person name="Macmil S.L."/>
            <person name="Magdelenat G."/>
            <person name="Matthews L."/>
            <person name="McCorrison J."/>
            <person name="Monaghan E.L."/>
            <person name="Mun J.H."/>
            <person name="Najar F.Z."/>
            <person name="Nicholson C."/>
            <person name="Noirot C."/>
            <person name="O'Bleness M."/>
            <person name="Paule C.R."/>
            <person name="Poulain J."/>
            <person name="Prion F."/>
            <person name="Qin B."/>
            <person name="Qu C."/>
            <person name="Retzel E.F."/>
            <person name="Riddle C."/>
            <person name="Sallet E."/>
            <person name="Samain S."/>
            <person name="Samson N."/>
            <person name="Sanders I."/>
            <person name="Saurat O."/>
            <person name="Scarpelli C."/>
            <person name="Schiex T."/>
            <person name="Segurens B."/>
            <person name="Severin A.J."/>
            <person name="Sherrier D.J."/>
            <person name="Shi R."/>
            <person name="Sims S."/>
            <person name="Singer S.R."/>
            <person name="Sinharoy S."/>
            <person name="Sterck L."/>
            <person name="Viollet A."/>
            <person name="Wang B.B."/>
            <person name="Wang K."/>
            <person name="Wang M."/>
            <person name="Wang X."/>
            <person name="Warfsmann J."/>
            <person name="Weissenbach J."/>
            <person name="White D.D."/>
            <person name="White J.D."/>
            <person name="Wiley G.B."/>
            <person name="Wincker P."/>
            <person name="Xing Y."/>
            <person name="Yang L."/>
            <person name="Yao Z."/>
            <person name="Ying F."/>
            <person name="Zhai J."/>
            <person name="Zhou L."/>
            <person name="Zuber A."/>
            <person name="Denarie J."/>
            <person name="Dixon R.A."/>
            <person name="May G.D."/>
            <person name="Schwartz D.C."/>
            <person name="Rogers J."/>
            <person name="Quetier F."/>
            <person name="Town C.D."/>
            <person name="Roe B.A."/>
        </authorList>
    </citation>
    <scope>NUCLEOTIDE SEQUENCE [LARGE SCALE GENOMIC DNA]</scope>
    <source>
        <strain evidence="1">A17</strain>
        <strain evidence="2 3">cv. Jemalong A17</strain>
    </source>
</reference>
<keyword evidence="3" id="KW-1185">Reference proteome</keyword>
<reference evidence="1 3" key="2">
    <citation type="journal article" date="2014" name="BMC Genomics">
        <title>An improved genome release (version Mt4.0) for the model legume Medicago truncatula.</title>
        <authorList>
            <person name="Tang H."/>
            <person name="Krishnakumar V."/>
            <person name="Bidwell S."/>
            <person name="Rosen B."/>
            <person name="Chan A."/>
            <person name="Zhou S."/>
            <person name="Gentzbittel L."/>
            <person name="Childs K.L."/>
            <person name="Yandell M."/>
            <person name="Gundlach H."/>
            <person name="Mayer K.F."/>
            <person name="Schwartz D.C."/>
            <person name="Town C.D."/>
        </authorList>
    </citation>
    <scope>GENOME REANNOTATION</scope>
    <source>
        <strain evidence="2 3">cv. Jemalong A17</strain>
    </source>
</reference>
<dbReference type="Proteomes" id="UP000002051">
    <property type="component" value="Chromosome 6"/>
</dbReference>
<dbReference type="EMBL" id="CM001222">
    <property type="protein sequence ID" value="AES75349.1"/>
    <property type="molecule type" value="Genomic_DNA"/>
</dbReference>